<feature type="compositionally biased region" description="Basic residues" evidence="3">
    <location>
        <begin position="407"/>
        <end position="417"/>
    </location>
</feature>
<feature type="domain" description="SH3" evidence="4">
    <location>
        <begin position="143"/>
        <end position="206"/>
    </location>
</feature>
<evidence type="ECO:0000256" key="2">
    <source>
        <dbReference type="PROSITE-ProRule" id="PRU00192"/>
    </source>
</evidence>
<dbReference type="AlphaFoldDB" id="A0A9P0QLX9"/>
<proteinExistence type="predicted"/>
<dbReference type="EMBL" id="CAKXYY010000002">
    <property type="protein sequence ID" value="CAH2350845.1"/>
    <property type="molecule type" value="Genomic_DNA"/>
</dbReference>
<evidence type="ECO:0000256" key="3">
    <source>
        <dbReference type="SAM" id="MobiDB-lite"/>
    </source>
</evidence>
<dbReference type="SMART" id="SM00326">
    <property type="entry name" value="SH3"/>
    <property type="match status" value="1"/>
</dbReference>
<comment type="caution">
    <text evidence="5">The sequence shown here is derived from an EMBL/GenBank/DDBJ whole genome shotgun (WGS) entry which is preliminary data.</text>
</comment>
<dbReference type="PROSITE" id="PS50002">
    <property type="entry name" value="SH3"/>
    <property type="match status" value="1"/>
</dbReference>
<protein>
    <recommendedName>
        <fullName evidence="4">SH3 domain-containing protein</fullName>
    </recommendedName>
</protein>
<dbReference type="InterPro" id="IPR001452">
    <property type="entry name" value="SH3_domain"/>
</dbReference>
<name>A0A9P0QLX9_9ASCO</name>
<dbReference type="Gene3D" id="2.30.30.40">
    <property type="entry name" value="SH3 Domains"/>
    <property type="match status" value="1"/>
</dbReference>
<dbReference type="InterPro" id="IPR036028">
    <property type="entry name" value="SH3-like_dom_sf"/>
</dbReference>
<evidence type="ECO:0000313" key="6">
    <source>
        <dbReference type="Proteomes" id="UP000837801"/>
    </source>
</evidence>
<feature type="compositionally biased region" description="Polar residues" evidence="3">
    <location>
        <begin position="305"/>
        <end position="326"/>
    </location>
</feature>
<reference evidence="5" key="1">
    <citation type="submission" date="2022-03" db="EMBL/GenBank/DDBJ databases">
        <authorList>
            <person name="Legras J.-L."/>
            <person name="Devillers H."/>
            <person name="Grondin C."/>
        </authorList>
    </citation>
    <scope>NUCLEOTIDE SEQUENCE</scope>
    <source>
        <strain evidence="5">CLIB 1423</strain>
    </source>
</reference>
<feature type="compositionally biased region" description="Polar residues" evidence="3">
    <location>
        <begin position="215"/>
        <end position="248"/>
    </location>
</feature>
<evidence type="ECO:0000256" key="1">
    <source>
        <dbReference type="ARBA" id="ARBA00022443"/>
    </source>
</evidence>
<gene>
    <name evidence="5" type="ORF">CLIB1423_02S06458</name>
</gene>
<dbReference type="CDD" id="cd00174">
    <property type="entry name" value="SH3"/>
    <property type="match status" value="1"/>
</dbReference>
<organism evidence="5 6">
    <name type="scientific">[Candida] railenensis</name>
    <dbReference type="NCBI Taxonomy" id="45579"/>
    <lineage>
        <taxon>Eukaryota</taxon>
        <taxon>Fungi</taxon>
        <taxon>Dikarya</taxon>
        <taxon>Ascomycota</taxon>
        <taxon>Saccharomycotina</taxon>
        <taxon>Pichiomycetes</taxon>
        <taxon>Debaryomycetaceae</taxon>
        <taxon>Kurtzmaniella</taxon>
    </lineage>
</organism>
<feature type="region of interest" description="Disordered" evidence="3">
    <location>
        <begin position="215"/>
        <end position="326"/>
    </location>
</feature>
<accession>A0A9P0QLX9</accession>
<dbReference type="SUPFAM" id="SSF50044">
    <property type="entry name" value="SH3-domain"/>
    <property type="match status" value="1"/>
</dbReference>
<evidence type="ECO:0000259" key="4">
    <source>
        <dbReference type="PROSITE" id="PS50002"/>
    </source>
</evidence>
<feature type="region of interest" description="Disordered" evidence="3">
    <location>
        <begin position="388"/>
        <end position="417"/>
    </location>
</feature>
<dbReference type="Pfam" id="PF07653">
    <property type="entry name" value="SH3_2"/>
    <property type="match status" value="1"/>
</dbReference>
<keyword evidence="6" id="KW-1185">Reference proteome</keyword>
<keyword evidence="1 2" id="KW-0728">SH3 domain</keyword>
<dbReference type="OrthoDB" id="6250593at2759"/>
<dbReference type="Proteomes" id="UP000837801">
    <property type="component" value="Unassembled WGS sequence"/>
</dbReference>
<evidence type="ECO:0000313" key="5">
    <source>
        <dbReference type="EMBL" id="CAH2350845.1"/>
    </source>
</evidence>
<sequence length="417" mass="46282">MSTTAIINRALSNIRTELEFITESEVITYELCKKILEIIPRSYAKDMEPWGLEKLNINNSNSVPSYGSNYFHDDPFDQDESGEAEFEFKNTPAKMKVVNVDVGSDLRASRLERSAPITPPSQISHHVLGALSPGAAAVVQHKSPIGYCKVLNDYIAERQEDISISKGEKIAIVEQLSGDWYVGYKKNGSDTDMGVFPSGYVMLITEEQYLRSESVSPTIGSTSTPVPQTTFDPAILQNTGIIENTSNSEVKERRPLTPDPSPSIHQKEIFPLDSPIGKNSPINGKSSPPRPSENPESLSRGVSPLPNNNPKNLQRSTPPTSRNRAISINSQQMEIKKVPGFHMVQTPSPAAKIAQPEQPVFVSPDQPLQDHQSSEKRLSQYMNQSHVQPFSGQQMRQYAEPTPPKKKESHFKLFGKK</sequence>